<dbReference type="InterPro" id="IPR036565">
    <property type="entry name" value="Mur-like_cat_sf"/>
</dbReference>
<dbReference type="InterPro" id="IPR051046">
    <property type="entry name" value="MurCDEF_CellWall_CoF430Synth"/>
</dbReference>
<evidence type="ECO:0000256" key="3">
    <source>
        <dbReference type="ARBA" id="ARBA00022618"/>
    </source>
</evidence>
<sequence>MKMTIGRIAEMCGGQLSGAAEAVCHGVVIDSRQVYENCLFIPIIGERVDGHDFVADVLSKGAAAALWQRDRGDAPAGNIIIVDDTLVALQQLASAYLQQCHPQVVGITGSNGKTTTKDMVAALLGQAYRVHRTAGNYNSHIGLPLTILSMPADTEMLILEMGMRARGEIEFLSQLAEPDTVVITNIGESHLEQLGSREEIARAKLEIVTGLKRNGLFIYPGDEPLLKHILVEPEFLNLSDVRFCTFGLEQSNDLHPIGIMNQGQHMVFTTPRYPDIVWTLPLLGLHNVSNAMAAMLVAEHYNVTPAQIQNGFSTLRLTGMRIEMTTGRDGIMLLNDAYNASPSSMKAAIDVLHQLKGYSRKLAVLGDMLELGQDEDRYHQQIGEDVAGKVDWLFTYGQRSLAIARGARMNMPQEQIRSYQSKQELIHDLLELATSGDVILFKASRGMRLEEVLQALMPDSISNAEALEE</sequence>
<dbReference type="InterPro" id="IPR035911">
    <property type="entry name" value="MurE/MurF_N"/>
</dbReference>
<keyword evidence="7 10" id="KW-0573">Peptidoglycan synthesis</keyword>
<dbReference type="InterPro" id="IPR005863">
    <property type="entry name" value="UDP-N-AcMur_synth"/>
</dbReference>
<dbReference type="InterPro" id="IPR000713">
    <property type="entry name" value="Mur_ligase_N"/>
</dbReference>
<evidence type="ECO:0000256" key="11">
    <source>
        <dbReference type="RuleBase" id="RU004136"/>
    </source>
</evidence>
<evidence type="ECO:0000313" key="15">
    <source>
        <dbReference type="EMBL" id="MFD1885371.1"/>
    </source>
</evidence>
<dbReference type="Pfam" id="PF01225">
    <property type="entry name" value="Mur_ligase"/>
    <property type="match status" value="1"/>
</dbReference>
<dbReference type="HAMAP" id="MF_02019">
    <property type="entry name" value="MurF"/>
    <property type="match status" value="1"/>
</dbReference>
<evidence type="ECO:0000256" key="2">
    <source>
        <dbReference type="ARBA" id="ARBA00022598"/>
    </source>
</evidence>
<dbReference type="SUPFAM" id="SSF53244">
    <property type="entry name" value="MurD-like peptide ligases, peptide-binding domain"/>
    <property type="match status" value="1"/>
</dbReference>
<dbReference type="Gene3D" id="3.40.1190.10">
    <property type="entry name" value="Mur-like, catalytic domain"/>
    <property type="match status" value="1"/>
</dbReference>
<dbReference type="Gene3D" id="3.40.1390.10">
    <property type="entry name" value="MurE/MurF, N-terminal domain"/>
    <property type="match status" value="1"/>
</dbReference>
<dbReference type="GO" id="GO:0047480">
    <property type="term" value="F:UDP-N-acetylmuramoyl-tripeptide-D-alanyl-D-alanine ligase activity"/>
    <property type="evidence" value="ECO:0007669"/>
    <property type="project" value="UniProtKB-EC"/>
</dbReference>
<dbReference type="Proteomes" id="UP001597233">
    <property type="component" value="Unassembled WGS sequence"/>
</dbReference>
<keyword evidence="1 10" id="KW-0963">Cytoplasm</keyword>
<comment type="function">
    <text evidence="10 11">Involved in cell wall formation. Catalyzes the final step in the synthesis of UDP-N-acetylmuramoyl-pentapeptide, the precursor of murein.</text>
</comment>
<evidence type="ECO:0000259" key="14">
    <source>
        <dbReference type="Pfam" id="PF08245"/>
    </source>
</evidence>
<keyword evidence="2 10" id="KW-0436">Ligase</keyword>
<evidence type="ECO:0000256" key="7">
    <source>
        <dbReference type="ARBA" id="ARBA00022984"/>
    </source>
</evidence>
<feature type="domain" description="Mur ligase central" evidence="14">
    <location>
        <begin position="107"/>
        <end position="298"/>
    </location>
</feature>
<keyword evidence="6 10" id="KW-0133">Cell shape</keyword>
<feature type="domain" description="Mur ligase N-terminal catalytic" evidence="12">
    <location>
        <begin position="25"/>
        <end position="96"/>
    </location>
</feature>
<comment type="catalytic activity">
    <reaction evidence="10 11">
        <text>D-alanyl-D-alanine + UDP-N-acetyl-alpha-D-muramoyl-L-alanyl-gamma-D-glutamyl-meso-2,6-diaminopimelate + ATP = UDP-N-acetyl-alpha-D-muramoyl-L-alanyl-gamma-D-glutamyl-meso-2,6-diaminopimeloyl-D-alanyl-D-alanine + ADP + phosphate + H(+)</text>
        <dbReference type="Rhea" id="RHEA:28374"/>
        <dbReference type="ChEBI" id="CHEBI:15378"/>
        <dbReference type="ChEBI" id="CHEBI:30616"/>
        <dbReference type="ChEBI" id="CHEBI:43474"/>
        <dbReference type="ChEBI" id="CHEBI:57822"/>
        <dbReference type="ChEBI" id="CHEBI:61386"/>
        <dbReference type="ChEBI" id="CHEBI:83905"/>
        <dbReference type="ChEBI" id="CHEBI:456216"/>
        <dbReference type="EC" id="6.3.2.10"/>
    </reaction>
</comment>
<gene>
    <name evidence="10 15" type="primary">murF</name>
    <name evidence="15" type="ORF">ACFSC9_07500</name>
</gene>
<keyword evidence="4 10" id="KW-0547">Nucleotide-binding</keyword>
<comment type="subcellular location">
    <subcellularLocation>
        <location evidence="10 11">Cytoplasm</location>
    </subcellularLocation>
</comment>
<dbReference type="InterPro" id="IPR013221">
    <property type="entry name" value="Mur_ligase_cen"/>
</dbReference>
<dbReference type="PANTHER" id="PTHR43024:SF1">
    <property type="entry name" value="UDP-N-ACETYLMURAMOYL-TRIPEPTIDE--D-ALANYL-D-ALANINE LIGASE"/>
    <property type="match status" value="1"/>
</dbReference>
<comment type="caution">
    <text evidence="15">The sequence shown here is derived from an EMBL/GenBank/DDBJ whole genome shotgun (WGS) entry which is preliminary data.</text>
</comment>
<feature type="domain" description="Mur ligase C-terminal" evidence="13">
    <location>
        <begin position="320"/>
        <end position="445"/>
    </location>
</feature>
<name>A0ABW4RGF1_9BACL</name>
<evidence type="ECO:0000256" key="6">
    <source>
        <dbReference type="ARBA" id="ARBA00022960"/>
    </source>
</evidence>
<dbReference type="InterPro" id="IPR036615">
    <property type="entry name" value="Mur_ligase_C_dom_sf"/>
</dbReference>
<organism evidence="15 16">
    <name type="scientific">Paenibacillus wenxiniae</name>
    <dbReference type="NCBI Taxonomy" id="1636843"/>
    <lineage>
        <taxon>Bacteria</taxon>
        <taxon>Bacillati</taxon>
        <taxon>Bacillota</taxon>
        <taxon>Bacilli</taxon>
        <taxon>Bacillales</taxon>
        <taxon>Paenibacillaceae</taxon>
        <taxon>Paenibacillus</taxon>
    </lineage>
</organism>
<evidence type="ECO:0000259" key="12">
    <source>
        <dbReference type="Pfam" id="PF01225"/>
    </source>
</evidence>
<dbReference type="Pfam" id="PF02875">
    <property type="entry name" value="Mur_ligase_C"/>
    <property type="match status" value="1"/>
</dbReference>
<keyword evidence="3 10" id="KW-0132">Cell division</keyword>
<evidence type="ECO:0000256" key="4">
    <source>
        <dbReference type="ARBA" id="ARBA00022741"/>
    </source>
</evidence>
<evidence type="ECO:0000256" key="5">
    <source>
        <dbReference type="ARBA" id="ARBA00022840"/>
    </source>
</evidence>
<evidence type="ECO:0000313" key="16">
    <source>
        <dbReference type="Proteomes" id="UP001597233"/>
    </source>
</evidence>
<evidence type="ECO:0000256" key="1">
    <source>
        <dbReference type="ARBA" id="ARBA00022490"/>
    </source>
</evidence>
<dbReference type="InterPro" id="IPR004101">
    <property type="entry name" value="Mur_ligase_C"/>
</dbReference>
<keyword evidence="16" id="KW-1185">Reference proteome</keyword>
<dbReference type="Gene3D" id="3.90.190.20">
    <property type="entry name" value="Mur ligase, C-terminal domain"/>
    <property type="match status" value="1"/>
</dbReference>
<dbReference type="SUPFAM" id="SSF53623">
    <property type="entry name" value="MurD-like peptide ligases, catalytic domain"/>
    <property type="match status" value="1"/>
</dbReference>
<feature type="binding site" evidence="10">
    <location>
        <begin position="109"/>
        <end position="115"/>
    </location>
    <ligand>
        <name>ATP</name>
        <dbReference type="ChEBI" id="CHEBI:30616"/>
    </ligand>
</feature>
<evidence type="ECO:0000259" key="13">
    <source>
        <dbReference type="Pfam" id="PF02875"/>
    </source>
</evidence>
<protein>
    <recommendedName>
        <fullName evidence="10 11">UDP-N-acetylmuramoyl-tripeptide--D-alanyl-D-alanine ligase</fullName>
        <ecNumber evidence="10 11">6.3.2.10</ecNumber>
    </recommendedName>
    <alternativeName>
        <fullName evidence="10">D-alanyl-D-alanine-adding enzyme</fullName>
    </alternativeName>
</protein>
<evidence type="ECO:0000256" key="8">
    <source>
        <dbReference type="ARBA" id="ARBA00023306"/>
    </source>
</evidence>
<reference evidence="16" key="1">
    <citation type="journal article" date="2019" name="Int. J. Syst. Evol. Microbiol.">
        <title>The Global Catalogue of Microorganisms (GCM) 10K type strain sequencing project: providing services to taxonomists for standard genome sequencing and annotation.</title>
        <authorList>
            <consortium name="The Broad Institute Genomics Platform"/>
            <consortium name="The Broad Institute Genome Sequencing Center for Infectious Disease"/>
            <person name="Wu L."/>
            <person name="Ma J."/>
        </authorList>
    </citation>
    <scope>NUCLEOTIDE SEQUENCE [LARGE SCALE GENOMIC DNA]</scope>
    <source>
        <strain evidence="16">CCUG 54950</strain>
    </source>
</reference>
<dbReference type="EMBL" id="JBHUEH010000011">
    <property type="protein sequence ID" value="MFD1885371.1"/>
    <property type="molecule type" value="Genomic_DNA"/>
</dbReference>
<evidence type="ECO:0000256" key="10">
    <source>
        <dbReference type="HAMAP-Rule" id="MF_02019"/>
    </source>
</evidence>
<dbReference type="RefSeq" id="WP_347325857.1">
    <property type="nucleotide sequence ID" value="NZ_JBCGUH010000007.1"/>
</dbReference>
<proteinExistence type="inferred from homology"/>
<keyword evidence="5 10" id="KW-0067">ATP-binding</keyword>
<dbReference type="Pfam" id="PF08245">
    <property type="entry name" value="Mur_ligase_M"/>
    <property type="match status" value="1"/>
</dbReference>
<comment type="pathway">
    <text evidence="10 11">Cell wall biogenesis; peptidoglycan biosynthesis.</text>
</comment>
<accession>A0ABW4RGF1</accession>
<dbReference type="NCBIfam" id="TIGR01143">
    <property type="entry name" value="murF"/>
    <property type="match status" value="1"/>
</dbReference>
<dbReference type="EC" id="6.3.2.10" evidence="10 11"/>
<dbReference type="PANTHER" id="PTHR43024">
    <property type="entry name" value="UDP-N-ACETYLMURAMOYL-TRIPEPTIDE--D-ALANYL-D-ALANINE LIGASE"/>
    <property type="match status" value="1"/>
</dbReference>
<comment type="similarity">
    <text evidence="10">Belongs to the MurCDEF family. MurF subfamily.</text>
</comment>
<keyword evidence="9 10" id="KW-0961">Cell wall biogenesis/degradation</keyword>
<keyword evidence="8 10" id="KW-0131">Cell cycle</keyword>
<dbReference type="SUPFAM" id="SSF63418">
    <property type="entry name" value="MurE/MurF N-terminal domain"/>
    <property type="match status" value="1"/>
</dbReference>
<evidence type="ECO:0000256" key="9">
    <source>
        <dbReference type="ARBA" id="ARBA00023316"/>
    </source>
</evidence>